<evidence type="ECO:0000313" key="2">
    <source>
        <dbReference type="EMBL" id="WIH94035.1"/>
    </source>
</evidence>
<organism evidence="2 3">
    <name type="scientific">Brachyspira pilosicoli</name>
    <name type="common">Serpulina pilosicoli</name>
    <dbReference type="NCBI Taxonomy" id="52584"/>
    <lineage>
        <taxon>Bacteria</taxon>
        <taxon>Pseudomonadati</taxon>
        <taxon>Spirochaetota</taxon>
        <taxon>Spirochaetia</taxon>
        <taxon>Brachyspirales</taxon>
        <taxon>Brachyspiraceae</taxon>
        <taxon>Brachyspira</taxon>
    </lineage>
</organism>
<dbReference type="Gene3D" id="1.25.40.10">
    <property type="entry name" value="Tetratricopeptide repeat domain"/>
    <property type="match status" value="2"/>
</dbReference>
<reference evidence="2" key="1">
    <citation type="submission" date="2022-06" db="EMBL/GenBank/DDBJ databases">
        <title>Brachyspira pilosicoli from pigs in Switzerland.</title>
        <authorList>
            <person name="Schmitt S."/>
            <person name="Arnold M."/>
            <person name="Rossano A."/>
            <person name="Perreten V."/>
        </authorList>
    </citation>
    <scope>NUCLEOTIDE SEQUENCE</scope>
    <source>
        <strain evidence="2">MEI4028</strain>
    </source>
</reference>
<proteinExistence type="predicted"/>
<keyword evidence="1" id="KW-0472">Membrane</keyword>
<evidence type="ECO:0000256" key="1">
    <source>
        <dbReference type="SAM" id="Phobius"/>
    </source>
</evidence>
<protein>
    <recommendedName>
        <fullName evidence="4">TPR domain-containing protein</fullName>
    </recommendedName>
</protein>
<feature type="transmembrane region" description="Helical" evidence="1">
    <location>
        <begin position="6"/>
        <end position="27"/>
    </location>
</feature>
<dbReference type="Proteomes" id="UP001242021">
    <property type="component" value="Chromosome"/>
</dbReference>
<feature type="transmembrane region" description="Helical" evidence="1">
    <location>
        <begin position="114"/>
        <end position="133"/>
    </location>
</feature>
<dbReference type="SUPFAM" id="SSF48439">
    <property type="entry name" value="Protein prenylyltransferase"/>
    <property type="match status" value="1"/>
</dbReference>
<gene>
    <name evidence="2" type="ORF">NEH99_06980</name>
</gene>
<keyword evidence="1" id="KW-1133">Transmembrane helix</keyword>
<dbReference type="EMBL" id="CP098754">
    <property type="protein sequence ID" value="WIH94035.1"/>
    <property type="molecule type" value="Genomic_DNA"/>
</dbReference>
<sequence>MKKNNIFIILIIFSLIFLVLTVVYNVYTIGANNNIKKEIDSTSNILAENMKNQYIKILSLYFKEQLIDETNQNKRNELNNFIKENTASISSSNFNNLKSSINDIIQLRNRNTTYVLLFLAVFTFISGLIINLLTNNNKEKNNIQTTKKIVKEENEKKEEKPNIIISNEIDNKKEIEINNMYQNLVKEIKNSKEDSAMEILEKIFQIDDRNYLALNGAGILYTKIYTKNGNNTYFVKADKFYESVISIYNKNKDILNNKAILYSTKYGKDNNNNDYNTALSIFNNAISSYNNDFDIIHNRATLNLLNYKLTANASSFDEALKDYNELIEIDHHNIYALSNRSILYFDKYKYTKDKKYFEKSIKDCNEAFNINSEESLDSNNNPHYIYKY</sequence>
<keyword evidence="1" id="KW-0812">Transmembrane</keyword>
<dbReference type="InterPro" id="IPR011990">
    <property type="entry name" value="TPR-like_helical_dom_sf"/>
</dbReference>
<evidence type="ECO:0008006" key="4">
    <source>
        <dbReference type="Google" id="ProtNLM"/>
    </source>
</evidence>
<evidence type="ECO:0000313" key="3">
    <source>
        <dbReference type="Proteomes" id="UP001242021"/>
    </source>
</evidence>
<name>A0AAJ6GFK7_BRAPL</name>
<accession>A0AAJ6GFK7</accession>
<dbReference type="AlphaFoldDB" id="A0AAJ6GFK7"/>
<dbReference type="RefSeq" id="WP_284602338.1">
    <property type="nucleotide sequence ID" value="NZ_CP098754.1"/>
</dbReference>